<protein>
    <submittedName>
        <fullName evidence="1">Uncharacterized protein</fullName>
    </submittedName>
</protein>
<evidence type="ECO:0000313" key="1">
    <source>
        <dbReference type="EMBL" id="KAG8010559.1"/>
    </source>
</evidence>
<name>A0ACB7F7S5_NIBAL</name>
<accession>A0ACB7F7S5</accession>
<dbReference type="Proteomes" id="UP000805704">
    <property type="component" value="Chromosome 15"/>
</dbReference>
<gene>
    <name evidence="1" type="ORF">GBF38_009670</name>
</gene>
<comment type="caution">
    <text evidence="1">The sequence shown here is derived from an EMBL/GenBank/DDBJ whole genome shotgun (WGS) entry which is preliminary data.</text>
</comment>
<organism evidence="1 2">
    <name type="scientific">Nibea albiflora</name>
    <name type="common">Yellow drum</name>
    <name type="synonym">Corvina albiflora</name>
    <dbReference type="NCBI Taxonomy" id="240163"/>
    <lineage>
        <taxon>Eukaryota</taxon>
        <taxon>Metazoa</taxon>
        <taxon>Chordata</taxon>
        <taxon>Craniata</taxon>
        <taxon>Vertebrata</taxon>
        <taxon>Euteleostomi</taxon>
        <taxon>Actinopterygii</taxon>
        <taxon>Neopterygii</taxon>
        <taxon>Teleostei</taxon>
        <taxon>Neoteleostei</taxon>
        <taxon>Acanthomorphata</taxon>
        <taxon>Eupercaria</taxon>
        <taxon>Sciaenidae</taxon>
        <taxon>Nibea</taxon>
    </lineage>
</organism>
<proteinExistence type="predicted"/>
<keyword evidence="2" id="KW-1185">Reference proteome</keyword>
<dbReference type="EMBL" id="CM024803">
    <property type="protein sequence ID" value="KAG8010559.1"/>
    <property type="molecule type" value="Genomic_DNA"/>
</dbReference>
<evidence type="ECO:0000313" key="2">
    <source>
        <dbReference type="Proteomes" id="UP000805704"/>
    </source>
</evidence>
<sequence length="431" mass="47975">MMERTKAKIFSALISVLQIQGLNGGDISQLPQLLLSVCETVKDEALALIDNTRHMSQTADAAEDEDSMETDSPRGPQKDQRDGVCVLALHLAKELCRTDEDGEHWVSVMRKVPVLPSVLSAVELSLRSKHNLYFTEAALHLLLTLARTPQSFSRKSQDSACWPGVYRLCMSLMESLLKTLRYNFINEALDFVGVHQERILQCLNAVRTVQSLACLDEADHTVGFLLQLSSFCKEWQFHLPKLLRDIQVNLCYLCQTCTYLLHSKKMLHHYLQAKNGEALPPGPLPRTQKPPQTPSKETAGGGEREEAEQKALLAVQCSLLKILSKTLATLQHFTPDCCQILLDQSMDLAEYRTLFVLSFTTPAFDPDVAPSFGTLLATINVALSMLSEMEKKKEPGFTEHRLAGLVRGDPGSEVSSSFNWASDMKLQLTAS</sequence>
<reference evidence="1" key="1">
    <citation type="submission" date="2020-04" db="EMBL/GenBank/DDBJ databases">
        <title>A chromosome-scale assembly and high-density genetic map of the yellow drum (Nibea albiflora) genome.</title>
        <authorList>
            <person name="Xu D."/>
            <person name="Zhang W."/>
            <person name="Chen R."/>
            <person name="Tan P."/>
            <person name="Wang L."/>
            <person name="Song H."/>
            <person name="Tian L."/>
            <person name="Zhu Q."/>
            <person name="Wang B."/>
        </authorList>
    </citation>
    <scope>NUCLEOTIDE SEQUENCE</scope>
    <source>
        <strain evidence="1">ZJHYS-2018</strain>
    </source>
</reference>